<dbReference type="OrthoDB" id="8117382at2"/>
<dbReference type="AlphaFoldDB" id="A0A132BRB4"/>
<protein>
    <submittedName>
        <fullName evidence="1">Uncharacterized protein</fullName>
    </submittedName>
</protein>
<sequence>MPPSPRLPFDQMPAPQQAGILCNDPRFQRFAAMRCGLPDQQFGETAAAAFLRSCCRITSRSALATDPAAAQAFEALKTSFDGWTGKQAMPRGRSR</sequence>
<gene>
    <name evidence="1" type="ORF">TRIHO_42960</name>
</gene>
<dbReference type="PATRIC" id="fig|1768241.3.peg.4489"/>
<organism evidence="1 2">
    <name type="scientific">Tritonibacter horizontis</name>
    <dbReference type="NCBI Taxonomy" id="1768241"/>
    <lineage>
        <taxon>Bacteria</taxon>
        <taxon>Pseudomonadati</taxon>
        <taxon>Pseudomonadota</taxon>
        <taxon>Alphaproteobacteria</taxon>
        <taxon>Rhodobacterales</taxon>
        <taxon>Paracoccaceae</taxon>
        <taxon>Tritonibacter</taxon>
    </lineage>
</organism>
<name>A0A132BRB4_9RHOB</name>
<reference evidence="1 2" key="1">
    <citation type="submission" date="2015-12" db="EMBL/GenBank/DDBJ databases">
        <title>Genome sequence of the marine Rhodobacteraceae strain O3.65, Candidatus Tritonibacter horizontis.</title>
        <authorList>
            <person name="Poehlein A."/>
            <person name="Giebel H.A."/>
            <person name="Voget S."/>
            <person name="Brinkhoff T."/>
        </authorList>
    </citation>
    <scope>NUCLEOTIDE SEQUENCE [LARGE SCALE GENOMIC DNA]</scope>
    <source>
        <strain evidence="1 2">O3.65</strain>
    </source>
</reference>
<evidence type="ECO:0000313" key="2">
    <source>
        <dbReference type="Proteomes" id="UP000068382"/>
    </source>
</evidence>
<dbReference type="RefSeq" id="WP_068248604.1">
    <property type="nucleotide sequence ID" value="NZ_LPUY01000134.1"/>
</dbReference>
<dbReference type="Proteomes" id="UP000068382">
    <property type="component" value="Unassembled WGS sequence"/>
</dbReference>
<evidence type="ECO:0000313" key="1">
    <source>
        <dbReference type="EMBL" id="KUP90939.1"/>
    </source>
</evidence>
<comment type="caution">
    <text evidence="1">The sequence shown here is derived from an EMBL/GenBank/DDBJ whole genome shotgun (WGS) entry which is preliminary data.</text>
</comment>
<proteinExistence type="predicted"/>
<keyword evidence="2" id="KW-1185">Reference proteome</keyword>
<accession>A0A132BRB4</accession>
<dbReference type="EMBL" id="LPUY01000134">
    <property type="protein sequence ID" value="KUP90939.1"/>
    <property type="molecule type" value="Genomic_DNA"/>
</dbReference>